<feature type="domain" description="YjiS-like" evidence="1">
    <location>
        <begin position="34"/>
        <end position="65"/>
    </location>
</feature>
<organism evidence="2 3">
    <name type="scientific">Rhizobium mongolense</name>
    <dbReference type="NCBI Taxonomy" id="57676"/>
    <lineage>
        <taxon>Bacteria</taxon>
        <taxon>Pseudomonadati</taxon>
        <taxon>Pseudomonadota</taxon>
        <taxon>Alphaproteobacteria</taxon>
        <taxon>Hyphomicrobiales</taxon>
        <taxon>Rhizobiaceae</taxon>
        <taxon>Rhizobium/Agrobacterium group</taxon>
        <taxon>Rhizobium</taxon>
    </lineage>
</organism>
<reference evidence="2 3" key="1">
    <citation type="submission" date="2020-08" db="EMBL/GenBank/DDBJ databases">
        <title>Genomic Encyclopedia of Type Strains, Phase IV (KMG-V): Genome sequencing to study the core and pangenomes of soil and plant-associated prokaryotes.</title>
        <authorList>
            <person name="Whitman W."/>
        </authorList>
    </citation>
    <scope>NUCLEOTIDE SEQUENCE [LARGE SCALE GENOMIC DNA]</scope>
    <source>
        <strain evidence="2 3">SEMIA 402</strain>
    </source>
</reference>
<dbReference type="RefSeq" id="WP_183927036.1">
    <property type="nucleotide sequence ID" value="NZ_JACIGM010000008.1"/>
</dbReference>
<dbReference type="Proteomes" id="UP000533641">
    <property type="component" value="Unassembled WGS sequence"/>
</dbReference>
<name>A0A7W6RP94_9HYPH</name>
<sequence>MTAEGSLDSRAEAPPAVVAKGTRHRLQTWQNAIVRYFEKRKTRRSLLELTAAQLNDIGLTPEAARAEASKSWFWQ</sequence>
<evidence type="ECO:0000313" key="3">
    <source>
        <dbReference type="Proteomes" id="UP000533641"/>
    </source>
</evidence>
<comment type="caution">
    <text evidence="2">The sequence shown here is derived from an EMBL/GenBank/DDBJ whole genome shotgun (WGS) entry which is preliminary data.</text>
</comment>
<gene>
    <name evidence="2" type="ORF">GGE12_003927</name>
</gene>
<evidence type="ECO:0000259" key="1">
    <source>
        <dbReference type="Pfam" id="PF06568"/>
    </source>
</evidence>
<evidence type="ECO:0000313" key="2">
    <source>
        <dbReference type="EMBL" id="MBB4276130.1"/>
    </source>
</evidence>
<protein>
    <submittedName>
        <fullName evidence="2">Uncharacterized protein YjiS (DUF1127 family)</fullName>
    </submittedName>
</protein>
<dbReference type="EMBL" id="JACIGM010000008">
    <property type="protein sequence ID" value="MBB4276130.1"/>
    <property type="molecule type" value="Genomic_DNA"/>
</dbReference>
<proteinExistence type="predicted"/>
<accession>A0A7W6RP94</accession>
<dbReference type="AlphaFoldDB" id="A0A7W6RP94"/>
<dbReference type="InterPro" id="IPR009506">
    <property type="entry name" value="YjiS-like"/>
</dbReference>
<dbReference type="Pfam" id="PF06568">
    <property type="entry name" value="YjiS-like"/>
    <property type="match status" value="1"/>
</dbReference>